<protein>
    <submittedName>
        <fullName evidence="3">Cofactor-binding repeat-containing protein</fullName>
    </submittedName>
</protein>
<proteinExistence type="predicted"/>
<accession>A0A1I1CLM5</accession>
<dbReference type="InterPro" id="IPR025959">
    <property type="entry name" value="Winged_HTH_dom"/>
</dbReference>
<comment type="caution">
    <text evidence="3">The sequence shown here is derived from an EMBL/GenBank/DDBJ whole genome shotgun (WGS) entry which is preliminary data.</text>
</comment>
<dbReference type="InterPro" id="IPR009057">
    <property type="entry name" value="Homeodomain-like_sf"/>
</dbReference>
<dbReference type="SUPFAM" id="SSF46689">
    <property type="entry name" value="Homeodomain-like"/>
    <property type="match status" value="1"/>
</dbReference>
<reference evidence="3 4" key="1">
    <citation type="submission" date="2016-10" db="EMBL/GenBank/DDBJ databases">
        <authorList>
            <person name="Varghese N."/>
            <person name="Submissions S."/>
        </authorList>
    </citation>
    <scope>NUCLEOTIDE SEQUENCE [LARGE SCALE GENOMIC DNA]</scope>
    <source>
        <strain evidence="3 4">DSM 282</strain>
    </source>
</reference>
<evidence type="ECO:0000313" key="3">
    <source>
        <dbReference type="EMBL" id="SFB61828.1"/>
    </source>
</evidence>
<dbReference type="NCBIfam" id="TIGR03807">
    <property type="entry name" value="RR_fam_repeat"/>
    <property type="match status" value="1"/>
</dbReference>
<evidence type="ECO:0000259" key="1">
    <source>
        <dbReference type="Pfam" id="PF13592"/>
    </source>
</evidence>
<dbReference type="EMBL" id="FOKJ01000122">
    <property type="protein sequence ID" value="SFB61828.1"/>
    <property type="molecule type" value="Genomic_DNA"/>
</dbReference>
<evidence type="ECO:0000313" key="2">
    <source>
        <dbReference type="EMBL" id="SFB11253.1"/>
    </source>
</evidence>
<dbReference type="Pfam" id="PF13551">
    <property type="entry name" value="HTH_29"/>
    <property type="match status" value="1"/>
</dbReference>
<dbReference type="InterPro" id="IPR022444">
    <property type="entry name" value="Cofactor-bd_rpt"/>
</dbReference>
<dbReference type="Pfam" id="PF13592">
    <property type="entry name" value="HTH_33"/>
    <property type="match status" value="1"/>
</dbReference>
<name>A0A1I1CLM5_9GAMM</name>
<keyword evidence="4" id="KW-1185">Reference proteome</keyword>
<dbReference type="Proteomes" id="UP000198861">
    <property type="component" value="Unassembled WGS sequence"/>
</dbReference>
<organism evidence="3 4">
    <name type="scientific">Azotobacter beijerinckii</name>
    <dbReference type="NCBI Taxonomy" id="170623"/>
    <lineage>
        <taxon>Bacteria</taxon>
        <taxon>Pseudomonadati</taxon>
        <taxon>Pseudomonadota</taxon>
        <taxon>Gammaproteobacteria</taxon>
        <taxon>Pseudomonadales</taxon>
        <taxon>Pseudomonadaceae</taxon>
        <taxon>Azotobacter</taxon>
    </lineage>
</organism>
<feature type="domain" description="Winged helix-turn helix" evidence="1">
    <location>
        <begin position="102"/>
        <end position="143"/>
    </location>
</feature>
<dbReference type="RefSeq" id="WP_091013182.1">
    <property type="nucleotide sequence ID" value="NZ_FOKJ01000017.1"/>
</dbReference>
<dbReference type="EMBL" id="FOKJ01000017">
    <property type="protein sequence ID" value="SFB11253.1"/>
    <property type="molecule type" value="Genomic_DNA"/>
</dbReference>
<gene>
    <name evidence="2" type="ORF">SAMN04244571_01461</name>
    <name evidence="3" type="ORF">SAMN04244571_04340</name>
</gene>
<evidence type="ECO:0000313" key="4">
    <source>
        <dbReference type="Proteomes" id="UP000198861"/>
    </source>
</evidence>
<sequence>MKHKPLPLTEDEVLKLEEIVRKGADWRSRDRATTLLLLSRGEPAKTVAEVQGVCKKTVHERRQLWLDKGFASLVDAHRKGAPSKLAAYLPAIEAWARATPMTVSDVQKRLVEEFDVTVHGNTVRNALQRLGFVWKRTRYSLKKT</sequence>